<organism evidence="7 8">
    <name type="scientific">Corynebacterium xerosis</name>
    <dbReference type="NCBI Taxonomy" id="1725"/>
    <lineage>
        <taxon>Bacteria</taxon>
        <taxon>Bacillati</taxon>
        <taxon>Actinomycetota</taxon>
        <taxon>Actinomycetes</taxon>
        <taxon>Mycobacteriales</taxon>
        <taxon>Corynebacteriaceae</taxon>
        <taxon>Corynebacterium</taxon>
    </lineage>
</organism>
<feature type="compositionally biased region" description="Acidic residues" evidence="5">
    <location>
        <begin position="151"/>
        <end position="178"/>
    </location>
</feature>
<feature type="chain" id="PRO_5031090188" evidence="6">
    <location>
        <begin position="28"/>
        <end position="650"/>
    </location>
</feature>
<proteinExistence type="inferred from homology"/>
<evidence type="ECO:0000256" key="2">
    <source>
        <dbReference type="ARBA" id="ARBA00022487"/>
    </source>
</evidence>
<feature type="signal peptide" evidence="6">
    <location>
        <begin position="1"/>
        <end position="27"/>
    </location>
</feature>
<feature type="compositionally biased region" description="Polar residues" evidence="5">
    <location>
        <begin position="133"/>
        <end position="142"/>
    </location>
</feature>
<gene>
    <name evidence="7" type="ORF">HF852_10185</name>
</gene>
<keyword evidence="4" id="KW-1015">Disulfide bond</keyword>
<dbReference type="AlphaFoldDB" id="A0A7X9SY32"/>
<dbReference type="Proteomes" id="UP000589552">
    <property type="component" value="Unassembled WGS sequence"/>
</dbReference>
<evidence type="ECO:0000256" key="6">
    <source>
        <dbReference type="SAM" id="SignalP"/>
    </source>
</evidence>
<dbReference type="RefSeq" id="WP_168938167.1">
    <property type="nucleotide sequence ID" value="NZ_JABAGA010000006.1"/>
</dbReference>
<evidence type="ECO:0000256" key="4">
    <source>
        <dbReference type="ARBA" id="ARBA00023157"/>
    </source>
</evidence>
<evidence type="ECO:0000256" key="3">
    <source>
        <dbReference type="ARBA" id="ARBA00022801"/>
    </source>
</evidence>
<comment type="similarity">
    <text evidence="1">Belongs to the cutinase family.</text>
</comment>
<protein>
    <submittedName>
        <fullName evidence="7">Cutinase family protein</fullName>
    </submittedName>
</protein>
<dbReference type="InterPro" id="IPR000675">
    <property type="entry name" value="Cutinase/axe"/>
</dbReference>
<feature type="compositionally biased region" description="Low complexity" evidence="5">
    <location>
        <begin position="110"/>
        <end position="126"/>
    </location>
</feature>
<keyword evidence="3" id="KW-0378">Hydrolase</keyword>
<dbReference type="EMBL" id="JABAGA010000006">
    <property type="protein sequence ID" value="NMF09957.1"/>
    <property type="molecule type" value="Genomic_DNA"/>
</dbReference>
<dbReference type="PANTHER" id="PTHR33630">
    <property type="entry name" value="CUTINASE RV1984C-RELATED-RELATED"/>
    <property type="match status" value="1"/>
</dbReference>
<reference evidence="7 8" key="1">
    <citation type="submission" date="2020-04" db="EMBL/GenBank/DDBJ databases">
        <authorList>
            <person name="Hitch T.C.A."/>
            <person name="Wylensek D."/>
            <person name="Clavel T."/>
        </authorList>
    </citation>
    <scope>NUCLEOTIDE SEQUENCE [LARGE SCALE GENOMIC DNA]</scope>
    <source>
        <strain evidence="7 8">BL-383-APC-2I</strain>
    </source>
</reference>
<feature type="region of interest" description="Disordered" evidence="5">
    <location>
        <begin position="302"/>
        <end position="352"/>
    </location>
</feature>
<feature type="compositionally biased region" description="Low complexity" evidence="5">
    <location>
        <begin position="314"/>
        <end position="325"/>
    </location>
</feature>
<dbReference type="Gene3D" id="3.40.50.1820">
    <property type="entry name" value="alpha/beta hydrolase"/>
    <property type="match status" value="1"/>
</dbReference>
<evidence type="ECO:0000313" key="8">
    <source>
        <dbReference type="Proteomes" id="UP000589552"/>
    </source>
</evidence>
<evidence type="ECO:0000313" key="7">
    <source>
        <dbReference type="EMBL" id="NMF09957.1"/>
    </source>
</evidence>
<name>A0A7X9SY32_9CORY</name>
<sequence>MKRAFVSTVSMLSAGVLVAAVAPAAAAAPSVTVSSESAAGGQTCPAVQMILINSAEDSAAGAEDSGFLSTVSTDVMDTANGDTPDDPSYGFAADTDEPASEPSPSDDLWADTSSDTGDDSAVSGDDLWGGTGATPTTSTEDTGASLWDEPTPADDAAESDDTTAEAAGSDEESTEPVEETTAADGGAEWQELDSEADVRETVADVGDDNVGRTFIDFEGPRTGAFIPGVTGPETGDYDESVTAAIDKTEGVLADINEQCPDTQVIIIGYSQGAHVASAVGRKIGSGQGAFPVDKVAGLAMFSDPTRGESQPTVANGAAAPAAAPGTSGDNVSGLGDFGGATTDDGKSTSAPAGAGVATLTDAAAGQAAGPGGFGALSDRTVSWCLEGDSTCAIPEGSPLRTLIANGTSQIDLNDPQGSLMRVADTLGPAVVLGGVETLSDDLSFGPNGFEISRAETTEETMIGRIAAETERPHGEIGEMGTRLVTAGLQLGGMALAAGITFAKDVITPTNLAQIAAAGAADPLAAVPVVASKLAQASLKIITPATATGVAARVFDEIKAAGLGDAELADVAVQAASWKSIGSGAYASTPVTADGRSSTDATSDWALAAIGDITGQALPGLESVSAQSMPAAMPTFDSGAISSAMSLIGGL</sequence>
<accession>A0A7X9SY32</accession>
<keyword evidence="2" id="KW-0719">Serine esterase</keyword>
<evidence type="ECO:0000256" key="1">
    <source>
        <dbReference type="ARBA" id="ARBA00007534"/>
    </source>
</evidence>
<dbReference type="InterPro" id="IPR029058">
    <property type="entry name" value="AB_hydrolase_fold"/>
</dbReference>
<dbReference type="SUPFAM" id="SSF53474">
    <property type="entry name" value="alpha/beta-Hydrolases"/>
    <property type="match status" value="1"/>
</dbReference>
<evidence type="ECO:0000256" key="5">
    <source>
        <dbReference type="SAM" id="MobiDB-lite"/>
    </source>
</evidence>
<keyword evidence="6" id="KW-0732">Signal</keyword>
<comment type="caution">
    <text evidence="7">The sequence shown here is derived from an EMBL/GenBank/DDBJ whole genome shotgun (WGS) entry which is preliminary data.</text>
</comment>
<dbReference type="GO" id="GO:0052689">
    <property type="term" value="F:carboxylic ester hydrolase activity"/>
    <property type="evidence" value="ECO:0007669"/>
    <property type="project" value="UniProtKB-KW"/>
</dbReference>
<feature type="region of interest" description="Disordered" evidence="5">
    <location>
        <begin position="74"/>
        <end position="185"/>
    </location>
</feature>
<dbReference type="SMART" id="SM01110">
    <property type="entry name" value="Cutinase"/>
    <property type="match status" value="1"/>
</dbReference>
<dbReference type="Pfam" id="PF01083">
    <property type="entry name" value="Cutinase"/>
    <property type="match status" value="1"/>
</dbReference>
<dbReference type="PANTHER" id="PTHR33630:SF9">
    <property type="entry name" value="CUTINASE 4"/>
    <property type="match status" value="1"/>
</dbReference>